<dbReference type="OrthoDB" id="5404651at2759"/>
<dbReference type="GO" id="GO:0003690">
    <property type="term" value="F:double-stranded DNA binding"/>
    <property type="evidence" value="ECO:0007669"/>
    <property type="project" value="InterPro"/>
</dbReference>
<dbReference type="EMBL" id="VIFY01000110">
    <property type="protein sequence ID" value="TQB70392.1"/>
    <property type="molecule type" value="Genomic_DNA"/>
</dbReference>
<evidence type="ECO:0008006" key="4">
    <source>
        <dbReference type="Google" id="ProtNLM"/>
    </source>
</evidence>
<dbReference type="GO" id="GO:0003723">
    <property type="term" value="F:RNA binding"/>
    <property type="evidence" value="ECO:0007669"/>
    <property type="project" value="InterPro"/>
</dbReference>
<feature type="compositionally biased region" description="Basic residues" evidence="1">
    <location>
        <begin position="1"/>
        <end position="14"/>
    </location>
</feature>
<reference evidence="2 3" key="1">
    <citation type="submission" date="2019-06" db="EMBL/GenBank/DDBJ databases">
        <title>Wine fermentation using esterase from Monascus purpureus.</title>
        <authorList>
            <person name="Geng C."/>
            <person name="Zhang Y."/>
        </authorList>
    </citation>
    <scope>NUCLEOTIDE SEQUENCE [LARGE SCALE GENOMIC DNA]</scope>
    <source>
        <strain evidence="2">HQ1</strain>
    </source>
</reference>
<dbReference type="AlphaFoldDB" id="A0A507QTM3"/>
<protein>
    <recommendedName>
        <fullName evidence="4">PCI domain-containing protein</fullName>
    </recommendedName>
</protein>
<proteinExistence type="predicted"/>
<gene>
    <name evidence="2" type="ORF">MPDQ_000606</name>
</gene>
<feature type="compositionally biased region" description="Low complexity" evidence="1">
    <location>
        <begin position="34"/>
        <end position="43"/>
    </location>
</feature>
<dbReference type="STRING" id="5098.A0A507QTM3"/>
<feature type="compositionally biased region" description="Polar residues" evidence="1">
    <location>
        <begin position="110"/>
        <end position="121"/>
    </location>
</feature>
<dbReference type="PANTHER" id="PTHR12732">
    <property type="entry name" value="UNCHARACTERIZED PROTEASOME COMPONENT REGION PCI-CONTAINING"/>
    <property type="match status" value="1"/>
</dbReference>
<dbReference type="Proteomes" id="UP000319663">
    <property type="component" value="Unassembled WGS sequence"/>
</dbReference>
<evidence type="ECO:0000256" key="1">
    <source>
        <dbReference type="SAM" id="MobiDB-lite"/>
    </source>
</evidence>
<dbReference type="InterPro" id="IPR045114">
    <property type="entry name" value="Csn12-like"/>
</dbReference>
<feature type="compositionally biased region" description="Low complexity" evidence="1">
    <location>
        <begin position="96"/>
        <end position="109"/>
    </location>
</feature>
<accession>A0A507QTM3</accession>
<evidence type="ECO:0000313" key="3">
    <source>
        <dbReference type="Proteomes" id="UP000319663"/>
    </source>
</evidence>
<name>A0A507QTM3_MONPU</name>
<keyword evidence="3" id="KW-1185">Reference proteome</keyword>
<dbReference type="SMART" id="SM00753">
    <property type="entry name" value="PAM"/>
    <property type="match status" value="1"/>
</dbReference>
<sequence>MARRAAGRRGRARGKTRETPRETFASPALPPSLPAHSTSSTSAIEANFDEILAERPSAPLDPASSQPEAACVPHQPRPPHNGDRPAQRSASHNRRNSSNNSNSYQSDRNQAYSDRSSQSYYPPSVPMAAQQTPVLHRFLSDVADLVRDHNGAKLQDFLQIEPPLPPIYSQMVDELRRFYPSGQHGDAELLRRCEGLVPRPKGGSSWIAFPTFMKLYLSFLRDVNVDNLLETYNLLKGLLNQCVLALGDSQMGVIVLPTVLYLSKVLAKLAMGLDRRPELIAHLLRLEGRSSQEESLEKVTLVEQSANVVREAFIKCLTDRSGTPGIHGKPEGRRIGIYLMANLCLKLLFQCGKLRNAEQMFASISAQSPPLAYFPASQRVTYLYYLGRYLFSNNLFFPAQVTLQAAYDQCHRQALKQRQLILTYLIPCNMIMGRFPSRELLQRPESQDLAERFVPICQLIVRGDYISFRNYLSMDSPETEWFARKGLLLPLRNRCEILVWRSLTRKVFIHGGFQGDLRAQTQRGPPPFLYLKKLEIAVKWLQSLHAQSPGTATDADAKDSKLGSQVVYRPSDIDFAGISDWENADDGAGAEDVGLRSKYEDYLAPVGYFDAQGRSRENDRGTPVDGELDTNFSAYELDPYAQRTTTDGDSEDQHTPAMREIESILSSLLTQSLMKGYLTHKNPRFAIPGSRARGALPTGFPNVWQTIFSRESDENNIPGWVQTPSPVAAAAPAGGRVVNLKGARPVGVQ</sequence>
<feature type="region of interest" description="Disordered" evidence="1">
    <location>
        <begin position="1"/>
        <end position="126"/>
    </location>
</feature>
<evidence type="ECO:0000313" key="2">
    <source>
        <dbReference type="EMBL" id="TQB70392.1"/>
    </source>
</evidence>
<comment type="caution">
    <text evidence="2">The sequence shown here is derived from an EMBL/GenBank/DDBJ whole genome shotgun (WGS) entry which is preliminary data.</text>
</comment>
<organism evidence="2 3">
    <name type="scientific">Monascus purpureus</name>
    <name type="common">Red mold</name>
    <name type="synonym">Monascus anka</name>
    <dbReference type="NCBI Taxonomy" id="5098"/>
    <lineage>
        <taxon>Eukaryota</taxon>
        <taxon>Fungi</taxon>
        <taxon>Dikarya</taxon>
        <taxon>Ascomycota</taxon>
        <taxon>Pezizomycotina</taxon>
        <taxon>Eurotiomycetes</taxon>
        <taxon>Eurotiomycetidae</taxon>
        <taxon>Eurotiales</taxon>
        <taxon>Aspergillaceae</taxon>
        <taxon>Monascus</taxon>
    </lineage>
</organism>
<dbReference type="PANTHER" id="PTHR12732:SF8">
    <property type="entry name" value="NUCLEAR MRNA EXPORT PROTEIN THP1"/>
    <property type="match status" value="1"/>
</dbReference>